<reference evidence="2 3" key="1">
    <citation type="submission" date="2019-05" db="EMBL/GenBank/DDBJ databases">
        <title>Another draft genome of Portunus trituberculatus and its Hox gene families provides insights of decapod evolution.</title>
        <authorList>
            <person name="Jeong J.-H."/>
            <person name="Song I."/>
            <person name="Kim S."/>
            <person name="Choi T."/>
            <person name="Kim D."/>
            <person name="Ryu S."/>
            <person name="Kim W."/>
        </authorList>
    </citation>
    <scope>NUCLEOTIDE SEQUENCE [LARGE SCALE GENOMIC DNA]</scope>
    <source>
        <tissue evidence="2">Muscle</tissue>
    </source>
</reference>
<keyword evidence="3" id="KW-1185">Reference proteome</keyword>
<organism evidence="2 3">
    <name type="scientific">Portunus trituberculatus</name>
    <name type="common">Swimming crab</name>
    <name type="synonym">Neptunus trituberculatus</name>
    <dbReference type="NCBI Taxonomy" id="210409"/>
    <lineage>
        <taxon>Eukaryota</taxon>
        <taxon>Metazoa</taxon>
        <taxon>Ecdysozoa</taxon>
        <taxon>Arthropoda</taxon>
        <taxon>Crustacea</taxon>
        <taxon>Multicrustacea</taxon>
        <taxon>Malacostraca</taxon>
        <taxon>Eumalacostraca</taxon>
        <taxon>Eucarida</taxon>
        <taxon>Decapoda</taxon>
        <taxon>Pleocyemata</taxon>
        <taxon>Brachyura</taxon>
        <taxon>Eubrachyura</taxon>
        <taxon>Portunoidea</taxon>
        <taxon>Portunidae</taxon>
        <taxon>Portuninae</taxon>
        <taxon>Portunus</taxon>
    </lineage>
</organism>
<feature type="compositionally biased region" description="Low complexity" evidence="1">
    <location>
        <begin position="116"/>
        <end position="134"/>
    </location>
</feature>
<comment type="caution">
    <text evidence="2">The sequence shown here is derived from an EMBL/GenBank/DDBJ whole genome shotgun (WGS) entry which is preliminary data.</text>
</comment>
<feature type="compositionally biased region" description="Polar residues" evidence="1">
    <location>
        <begin position="150"/>
        <end position="163"/>
    </location>
</feature>
<name>A0A5B7GLQ9_PORTR</name>
<feature type="region of interest" description="Disordered" evidence="1">
    <location>
        <begin position="175"/>
        <end position="210"/>
    </location>
</feature>
<protein>
    <submittedName>
        <fullName evidence="2">Uncharacterized protein</fullName>
    </submittedName>
</protein>
<feature type="region of interest" description="Disordered" evidence="1">
    <location>
        <begin position="112"/>
        <end position="163"/>
    </location>
</feature>
<proteinExistence type="predicted"/>
<evidence type="ECO:0000313" key="3">
    <source>
        <dbReference type="Proteomes" id="UP000324222"/>
    </source>
</evidence>
<dbReference type="Proteomes" id="UP000324222">
    <property type="component" value="Unassembled WGS sequence"/>
</dbReference>
<feature type="compositionally biased region" description="Basic and acidic residues" evidence="1">
    <location>
        <begin position="192"/>
        <end position="202"/>
    </location>
</feature>
<gene>
    <name evidence="2" type="ORF">E2C01_052213</name>
</gene>
<sequence length="210" mass="22830">MRPQRRTVPREGIKCFVLGVKTGQRGCTVMVSACRVTDLCGRRVRLSKLYGKIVWTECYLDSVSFSASTCISLTISLFLSSCSSCVLSPPPPSPPSPPPSLYYHPITHLSTATPQTHLTSSSTITTTTTTTTTPRPRPARPTHTRRATKQTRCSNNKLTDQTGELNTRVKHGLVKCSRRHKTSGGGGGGGGGERREATDWRRKNGGVTRS</sequence>
<evidence type="ECO:0000256" key="1">
    <source>
        <dbReference type="SAM" id="MobiDB-lite"/>
    </source>
</evidence>
<dbReference type="EMBL" id="VSRR010015472">
    <property type="protein sequence ID" value="MPC58217.1"/>
    <property type="molecule type" value="Genomic_DNA"/>
</dbReference>
<evidence type="ECO:0000313" key="2">
    <source>
        <dbReference type="EMBL" id="MPC58217.1"/>
    </source>
</evidence>
<dbReference type="AlphaFoldDB" id="A0A5B7GLQ9"/>
<accession>A0A5B7GLQ9</accession>
<feature type="compositionally biased region" description="Basic residues" evidence="1">
    <location>
        <begin position="137"/>
        <end position="149"/>
    </location>
</feature>